<accession>A0A149UQX0</accession>
<dbReference type="PATRIC" id="fig|178901.14.peg.579"/>
<comment type="caution">
    <text evidence="1">The sequence shown here is derived from an EMBL/GenBank/DDBJ whole genome shotgun (WGS) entry which is preliminary data.</text>
</comment>
<dbReference type="OrthoDB" id="7220279at2"/>
<organism evidence="1 2">
    <name type="scientific">Acetobacter malorum</name>
    <dbReference type="NCBI Taxonomy" id="178901"/>
    <lineage>
        <taxon>Bacteria</taxon>
        <taxon>Pseudomonadati</taxon>
        <taxon>Pseudomonadota</taxon>
        <taxon>Alphaproteobacteria</taxon>
        <taxon>Acetobacterales</taxon>
        <taxon>Acetobacteraceae</taxon>
        <taxon>Acetobacter</taxon>
    </lineage>
</organism>
<proteinExistence type="predicted"/>
<gene>
    <name evidence="1" type="ORF">AD951_03655</name>
</gene>
<name>A0A149UQX0_9PROT</name>
<evidence type="ECO:0000313" key="2">
    <source>
        <dbReference type="Proteomes" id="UP000075377"/>
    </source>
</evidence>
<dbReference type="AlphaFoldDB" id="A0A149UQX0"/>
<evidence type="ECO:0000313" key="1">
    <source>
        <dbReference type="EMBL" id="KXV70136.1"/>
    </source>
</evidence>
<dbReference type="Proteomes" id="UP000075377">
    <property type="component" value="Unassembled WGS sequence"/>
</dbReference>
<reference evidence="1 2" key="1">
    <citation type="submission" date="2015-06" db="EMBL/GenBank/DDBJ databases">
        <title>Improved classification and identification of acetic acid bacteria using matrix-assisted laser desorption/ionization time-of-flight mass spectrometry; Gluconobacter nephelii and Gluconobacter uchimurae are later heterotypic synonyms of Gluconobacter japonicus and Gluconobacter oxydans, respectively.</title>
        <authorList>
            <person name="Li L."/>
            <person name="Cleenwerck I."/>
            <person name="De Vuyst L."/>
            <person name="Vandamme P."/>
        </authorList>
    </citation>
    <scope>NUCLEOTIDE SEQUENCE [LARGE SCALE GENOMIC DNA]</scope>
    <source>
        <strain evidence="1 2">LMG 1699</strain>
    </source>
</reference>
<protein>
    <submittedName>
        <fullName evidence="1">Uncharacterized protein</fullName>
    </submittedName>
</protein>
<dbReference type="EMBL" id="LHZX01000244">
    <property type="protein sequence ID" value="KXV70136.1"/>
    <property type="molecule type" value="Genomic_DNA"/>
</dbReference>
<sequence length="134" mass="14356">MSNPKQAVCCGAIVLYGKQRFLVIAAVGGHCLIGPITAQRVPRHRADVILSGYPDACGEIVRCGDALSVPQWLLTDTEVKVSKRGMRQVISGASTEFAARRVELLRPGAYRCALARGYRPGDKGRKIGGAPHAE</sequence>
<dbReference type="RefSeq" id="WP_061499398.1">
    <property type="nucleotide sequence ID" value="NZ_LHZX01000244.1"/>
</dbReference>